<name>A0A0G3H615_9CORY</name>
<dbReference type="Pfam" id="PF12840">
    <property type="entry name" value="HTH_20"/>
    <property type="match status" value="1"/>
</dbReference>
<dbReference type="InterPro" id="IPR036388">
    <property type="entry name" value="WH-like_DNA-bd_sf"/>
</dbReference>
<dbReference type="InterPro" id="IPR050313">
    <property type="entry name" value="Carb_Metab_HTH_regulators"/>
</dbReference>
<sequence length="235" mass="25511">MKVTAMAEIEDGDTRRQITHTLLKHAPITASDLANRLNMSAAGIRRHLDILEADGFIEIDTRRSGRSATRGRPAKAFRLTDRGHLQFGHSYDQLAADAIETLRATGGEEAVRDFARRRIERIVEGVTPAGDTPESVERTVEELAEAFDRHGYAATVRQAGPGIQICHHHCPVASVAADHPELCEAEHETISHLVGVHVQPLATVAGGHGICTTNIPLTPVQHTPDILTPEERSGS</sequence>
<dbReference type="InterPro" id="IPR011991">
    <property type="entry name" value="ArsR-like_HTH"/>
</dbReference>
<dbReference type="SUPFAM" id="SSF46785">
    <property type="entry name" value="Winged helix' DNA-binding domain"/>
    <property type="match status" value="1"/>
</dbReference>
<evidence type="ECO:0000313" key="2">
    <source>
        <dbReference type="Proteomes" id="UP000035540"/>
    </source>
</evidence>
<dbReference type="PATRIC" id="fig|136857.5.peg.1399"/>
<evidence type="ECO:0000313" key="1">
    <source>
        <dbReference type="EMBL" id="AKK08841.1"/>
    </source>
</evidence>
<dbReference type="Gene3D" id="1.10.10.10">
    <property type="entry name" value="Winged helix-like DNA-binding domain superfamily/Winged helix DNA-binding domain"/>
    <property type="match status" value="1"/>
</dbReference>
<dbReference type="STRING" id="136857.CTEST_07020"/>
<dbReference type="OrthoDB" id="3375207at2"/>
<organism evidence="1 2">
    <name type="scientific">Corynebacterium testudinoris</name>
    <dbReference type="NCBI Taxonomy" id="136857"/>
    <lineage>
        <taxon>Bacteria</taxon>
        <taxon>Bacillati</taxon>
        <taxon>Actinomycetota</taxon>
        <taxon>Actinomycetes</taxon>
        <taxon>Mycobacteriales</taxon>
        <taxon>Corynebacteriaceae</taxon>
        <taxon>Corynebacterium</taxon>
    </lineage>
</organism>
<dbReference type="PANTHER" id="PTHR30363:SF28">
    <property type="entry name" value="TRANSCRIPTIONAL REGULATORY PROTEIN-RELATED"/>
    <property type="match status" value="1"/>
</dbReference>
<dbReference type="InterPro" id="IPR036390">
    <property type="entry name" value="WH_DNA-bd_sf"/>
</dbReference>
<dbReference type="PANTHER" id="PTHR30363">
    <property type="entry name" value="HTH-TYPE TRANSCRIPTIONAL REGULATOR SRLR-RELATED"/>
    <property type="match status" value="1"/>
</dbReference>
<keyword evidence="2" id="KW-1185">Reference proteome</keyword>
<protein>
    <submittedName>
        <fullName evidence="1">Transcriptional regulator</fullName>
    </submittedName>
</protein>
<accession>A0A0G3H615</accession>
<dbReference type="KEGG" id="cted:CTEST_07020"/>
<reference evidence="1 2" key="1">
    <citation type="journal article" date="2015" name="Genome Announc.">
        <title>Complete Genome Sequence of the Type Strain Corynebacterium testudinoris DSM 44614, Recovered from Necrotic Lesions in the Mouth of a Tortoise.</title>
        <authorList>
            <person name="Ruckert C."/>
            <person name="Kriete M."/>
            <person name="Jaenicke S."/>
            <person name="Winkler A."/>
            <person name="Tauch A."/>
        </authorList>
    </citation>
    <scope>NUCLEOTIDE SEQUENCE [LARGE SCALE GENOMIC DNA]</scope>
    <source>
        <strain evidence="1 2">DSM 44614</strain>
    </source>
</reference>
<gene>
    <name evidence="1" type="ORF">CTEST_07020</name>
</gene>
<dbReference type="Proteomes" id="UP000035540">
    <property type="component" value="Chromosome"/>
</dbReference>
<dbReference type="CDD" id="cd00090">
    <property type="entry name" value="HTH_ARSR"/>
    <property type="match status" value="1"/>
</dbReference>
<dbReference type="AlphaFoldDB" id="A0A0G3H615"/>
<proteinExistence type="predicted"/>
<reference evidence="2" key="2">
    <citation type="submission" date="2015-05" db="EMBL/GenBank/DDBJ databases">
        <title>Complete genome sequence of Corynebacterium testudinoris DSM 44614, recovered from necrotic lesions in the mouth of a tortoise.</title>
        <authorList>
            <person name="Ruckert C."/>
            <person name="Albersmeier A."/>
            <person name="Winkler A."/>
            <person name="Tauch A."/>
        </authorList>
    </citation>
    <scope>NUCLEOTIDE SEQUENCE [LARGE SCALE GENOMIC DNA]</scope>
    <source>
        <strain evidence="2">DSM 44614</strain>
    </source>
</reference>
<dbReference type="EMBL" id="CP011545">
    <property type="protein sequence ID" value="AKK08841.1"/>
    <property type="molecule type" value="Genomic_DNA"/>
</dbReference>